<protein>
    <submittedName>
        <fullName evidence="2">Uncharacterized protein</fullName>
    </submittedName>
</protein>
<dbReference type="AlphaFoldDB" id="A0A131Z8K1"/>
<reference evidence="2" key="1">
    <citation type="journal article" date="2016" name="Ticks Tick Borne Dis.">
        <title>De novo assembly and annotation of the salivary gland transcriptome of Rhipicephalus appendiculatus male and female ticks during blood feeding.</title>
        <authorList>
            <person name="de Castro M.H."/>
            <person name="de Klerk D."/>
            <person name="Pienaar R."/>
            <person name="Latif A.A."/>
            <person name="Rees D.J."/>
            <person name="Mans B.J."/>
        </authorList>
    </citation>
    <scope>NUCLEOTIDE SEQUENCE</scope>
    <source>
        <tissue evidence="2">Salivary glands</tissue>
    </source>
</reference>
<sequence length="89" mass="9972">TAPHVYTCSEHTFVDAGSAEQVIRISNGNIERTLIFCLLTYYVQNLKCPNPCPAAEDRPVGHKHSSWTAHKPPEESSFPLEKEECVLTM</sequence>
<evidence type="ECO:0000313" key="2">
    <source>
        <dbReference type="EMBL" id="JAP87683.1"/>
    </source>
</evidence>
<dbReference type="EMBL" id="GEDV01000874">
    <property type="protein sequence ID" value="JAP87683.1"/>
    <property type="molecule type" value="Transcribed_RNA"/>
</dbReference>
<evidence type="ECO:0000256" key="1">
    <source>
        <dbReference type="SAM" id="MobiDB-lite"/>
    </source>
</evidence>
<name>A0A131Z8K1_RHIAP</name>
<accession>A0A131Z8K1</accession>
<feature type="non-terminal residue" evidence="2">
    <location>
        <position position="1"/>
    </location>
</feature>
<proteinExistence type="predicted"/>
<feature type="region of interest" description="Disordered" evidence="1">
    <location>
        <begin position="59"/>
        <end position="81"/>
    </location>
</feature>
<organism evidence="2">
    <name type="scientific">Rhipicephalus appendiculatus</name>
    <name type="common">Brown ear tick</name>
    <dbReference type="NCBI Taxonomy" id="34631"/>
    <lineage>
        <taxon>Eukaryota</taxon>
        <taxon>Metazoa</taxon>
        <taxon>Ecdysozoa</taxon>
        <taxon>Arthropoda</taxon>
        <taxon>Chelicerata</taxon>
        <taxon>Arachnida</taxon>
        <taxon>Acari</taxon>
        <taxon>Parasitiformes</taxon>
        <taxon>Ixodida</taxon>
        <taxon>Ixodoidea</taxon>
        <taxon>Ixodidae</taxon>
        <taxon>Rhipicephalinae</taxon>
        <taxon>Rhipicephalus</taxon>
        <taxon>Rhipicephalus</taxon>
    </lineage>
</organism>